<comment type="caution">
    <text evidence="1">The sequence shown here is derived from an EMBL/GenBank/DDBJ whole genome shotgun (WGS) entry which is preliminary data.</text>
</comment>
<dbReference type="EMBL" id="CM042044">
    <property type="protein sequence ID" value="KAI3687897.1"/>
    <property type="molecule type" value="Genomic_DNA"/>
</dbReference>
<evidence type="ECO:0000313" key="1">
    <source>
        <dbReference type="EMBL" id="KAI3687897.1"/>
    </source>
</evidence>
<protein>
    <submittedName>
        <fullName evidence="1">Uncharacterized protein</fullName>
    </submittedName>
</protein>
<reference evidence="2" key="1">
    <citation type="journal article" date="2022" name="Mol. Ecol. Resour.">
        <title>The genomes of chicory, endive, great burdock and yacon provide insights into Asteraceae palaeo-polyploidization history and plant inulin production.</title>
        <authorList>
            <person name="Fan W."/>
            <person name="Wang S."/>
            <person name="Wang H."/>
            <person name="Wang A."/>
            <person name="Jiang F."/>
            <person name="Liu H."/>
            <person name="Zhao H."/>
            <person name="Xu D."/>
            <person name="Zhang Y."/>
        </authorList>
    </citation>
    <scope>NUCLEOTIDE SEQUENCE [LARGE SCALE GENOMIC DNA]</scope>
    <source>
        <strain evidence="2">cv. Yunnan</strain>
    </source>
</reference>
<evidence type="ECO:0000313" key="2">
    <source>
        <dbReference type="Proteomes" id="UP001056120"/>
    </source>
</evidence>
<sequence length="123" mass="14122">MKSVWSLKSLWKVVVLWGGVLFLYEDLDDCLSLRKVCIRTNEKNVIRENVSVNVEEKKYQVRVNEFASWVPTFNNIEKYESNDEESSNNGGGNSIEKLKETNVNLEDVTVAVNDSNLNFNSEN</sequence>
<proteinExistence type="predicted"/>
<accession>A0ACB8YRJ6</accession>
<gene>
    <name evidence="1" type="ORF">L1987_81600</name>
</gene>
<dbReference type="Proteomes" id="UP001056120">
    <property type="component" value="Linkage Group LG27"/>
</dbReference>
<keyword evidence="2" id="KW-1185">Reference proteome</keyword>
<name>A0ACB8YRJ6_9ASTR</name>
<organism evidence="1 2">
    <name type="scientific">Smallanthus sonchifolius</name>
    <dbReference type="NCBI Taxonomy" id="185202"/>
    <lineage>
        <taxon>Eukaryota</taxon>
        <taxon>Viridiplantae</taxon>
        <taxon>Streptophyta</taxon>
        <taxon>Embryophyta</taxon>
        <taxon>Tracheophyta</taxon>
        <taxon>Spermatophyta</taxon>
        <taxon>Magnoliopsida</taxon>
        <taxon>eudicotyledons</taxon>
        <taxon>Gunneridae</taxon>
        <taxon>Pentapetalae</taxon>
        <taxon>asterids</taxon>
        <taxon>campanulids</taxon>
        <taxon>Asterales</taxon>
        <taxon>Asteraceae</taxon>
        <taxon>Asteroideae</taxon>
        <taxon>Heliantheae alliance</taxon>
        <taxon>Millerieae</taxon>
        <taxon>Smallanthus</taxon>
    </lineage>
</organism>
<reference evidence="1 2" key="2">
    <citation type="journal article" date="2022" name="Mol. Ecol. Resour.">
        <title>The genomes of chicory, endive, great burdock and yacon provide insights into Asteraceae paleo-polyploidization history and plant inulin production.</title>
        <authorList>
            <person name="Fan W."/>
            <person name="Wang S."/>
            <person name="Wang H."/>
            <person name="Wang A."/>
            <person name="Jiang F."/>
            <person name="Liu H."/>
            <person name="Zhao H."/>
            <person name="Xu D."/>
            <person name="Zhang Y."/>
        </authorList>
    </citation>
    <scope>NUCLEOTIDE SEQUENCE [LARGE SCALE GENOMIC DNA]</scope>
    <source>
        <strain evidence="2">cv. Yunnan</strain>
        <tissue evidence="1">Leaves</tissue>
    </source>
</reference>